<organism evidence="1 2">
    <name type="scientific">Fusarium oxysporum f. sp. raphani</name>
    <dbReference type="NCBI Taxonomy" id="96318"/>
    <lineage>
        <taxon>Eukaryota</taxon>
        <taxon>Fungi</taxon>
        <taxon>Dikarya</taxon>
        <taxon>Ascomycota</taxon>
        <taxon>Pezizomycotina</taxon>
        <taxon>Sordariomycetes</taxon>
        <taxon>Hypocreomycetidae</taxon>
        <taxon>Hypocreales</taxon>
        <taxon>Nectriaceae</taxon>
        <taxon>Fusarium</taxon>
        <taxon>Fusarium oxysporum species complex</taxon>
    </lineage>
</organism>
<comment type="caution">
    <text evidence="1">The sequence shown here is derived from an EMBL/GenBank/DDBJ whole genome shotgun (WGS) entry which is preliminary data.</text>
</comment>
<protein>
    <submittedName>
        <fullName evidence="1">Uncharacterized protein</fullName>
    </submittedName>
</protein>
<sequence length="303" mass="34141">MDTALELLGQVDIQSLTTSERRLALTRCHAITLQLKATDALQYVRDVQSFEFQFATNALSRLKALLDKIQKDNSRDRLGIFQDFSPELVIVCGLCMTVKDIIRTQADLWDEIITQARPISERLIPYLAQSAQITAAVNSSSNNNFKKRYEALQRDQGIFNRISHIKVNDVYCFHYTAPHMPGLELLARLSYTGTVALYMPDLPRDGLLRITMRWDENFLAGLFAYQTEVHDAAGFVAYSIRAHVAQYLGAYISSAIETSDMRAAELPENIVTQCVKCQGFPGQVIMVDVTVSKAECINIMEFV</sequence>
<proteinExistence type="predicted"/>
<gene>
    <name evidence="1" type="ORF">Forpi1262_v011034</name>
</gene>
<dbReference type="Proteomes" id="UP000693942">
    <property type="component" value="Unassembled WGS sequence"/>
</dbReference>
<dbReference type="EMBL" id="JAELUR010000008">
    <property type="protein sequence ID" value="KAG7427849.1"/>
    <property type="molecule type" value="Genomic_DNA"/>
</dbReference>
<accession>A0A8J5U4S2</accession>
<evidence type="ECO:0000313" key="2">
    <source>
        <dbReference type="Proteomes" id="UP000693942"/>
    </source>
</evidence>
<evidence type="ECO:0000313" key="1">
    <source>
        <dbReference type="EMBL" id="KAG7427849.1"/>
    </source>
</evidence>
<dbReference type="AlphaFoldDB" id="A0A8J5U4S2"/>
<name>A0A8J5U4S2_FUSOX</name>
<reference evidence="1" key="1">
    <citation type="submission" date="2021-04" db="EMBL/GenBank/DDBJ databases">
        <title>First draft genome resource for Brassicaceae pathogens Fusarium oxysporum f. sp. raphani and Fusarium oxysporum f. sp. rapae.</title>
        <authorList>
            <person name="Asai S."/>
        </authorList>
    </citation>
    <scope>NUCLEOTIDE SEQUENCE</scope>
    <source>
        <strain evidence="1">Tf1262</strain>
    </source>
</reference>